<gene>
    <name evidence="2" type="ORF">NPIL_480711</name>
</gene>
<dbReference type="InterPro" id="IPR006578">
    <property type="entry name" value="MADF-dom"/>
</dbReference>
<dbReference type="EMBL" id="BMAW01088834">
    <property type="protein sequence ID" value="GFS36823.1"/>
    <property type="molecule type" value="Genomic_DNA"/>
</dbReference>
<dbReference type="PANTHER" id="PTHR21505">
    <property type="entry name" value="MADF DOMAIN-CONTAINING PROTEIN-RELATED"/>
    <property type="match status" value="1"/>
</dbReference>
<dbReference type="AlphaFoldDB" id="A0A8X6IA54"/>
<keyword evidence="3" id="KW-1185">Reference proteome</keyword>
<dbReference type="SMART" id="SM00595">
    <property type="entry name" value="MADF"/>
    <property type="match status" value="1"/>
</dbReference>
<dbReference type="PANTHER" id="PTHR21505:SF8">
    <property type="entry name" value="DPT-YFP REPRESSOR BY OVEREXPRESSION, ISOFORM D-RELATED"/>
    <property type="match status" value="1"/>
</dbReference>
<reference evidence="2" key="1">
    <citation type="submission" date="2020-08" db="EMBL/GenBank/DDBJ databases">
        <title>Multicomponent nature underlies the extraordinary mechanical properties of spider dragline silk.</title>
        <authorList>
            <person name="Kono N."/>
            <person name="Nakamura H."/>
            <person name="Mori M."/>
            <person name="Yoshida Y."/>
            <person name="Ohtoshi R."/>
            <person name="Malay A.D."/>
            <person name="Moran D.A.P."/>
            <person name="Tomita M."/>
            <person name="Numata K."/>
            <person name="Arakawa K."/>
        </authorList>
    </citation>
    <scope>NUCLEOTIDE SEQUENCE</scope>
</reference>
<dbReference type="PROSITE" id="PS51029">
    <property type="entry name" value="MADF"/>
    <property type="match status" value="1"/>
</dbReference>
<sequence>MKWGKTETRKFVELYKEQECLWNIDVCYKNRQMRLSAFQLIAKQMGIECLTSTDAKLKIENLRGTYNQELAKIAKSVQTASRSNEIYIPNMQWFYIMDAFVRQIKKKRSSKDHLCHLAAVE</sequence>
<protein>
    <recommendedName>
        <fullName evidence="1">MADF domain-containing protein</fullName>
    </recommendedName>
</protein>
<evidence type="ECO:0000259" key="1">
    <source>
        <dbReference type="PROSITE" id="PS51029"/>
    </source>
</evidence>
<name>A0A8X6IA54_NEPPI</name>
<organism evidence="2 3">
    <name type="scientific">Nephila pilipes</name>
    <name type="common">Giant wood spider</name>
    <name type="synonym">Nephila maculata</name>
    <dbReference type="NCBI Taxonomy" id="299642"/>
    <lineage>
        <taxon>Eukaryota</taxon>
        <taxon>Metazoa</taxon>
        <taxon>Ecdysozoa</taxon>
        <taxon>Arthropoda</taxon>
        <taxon>Chelicerata</taxon>
        <taxon>Arachnida</taxon>
        <taxon>Araneae</taxon>
        <taxon>Araneomorphae</taxon>
        <taxon>Entelegynae</taxon>
        <taxon>Araneoidea</taxon>
        <taxon>Nephilidae</taxon>
        <taxon>Nephila</taxon>
    </lineage>
</organism>
<evidence type="ECO:0000313" key="3">
    <source>
        <dbReference type="Proteomes" id="UP000887013"/>
    </source>
</evidence>
<dbReference type="Pfam" id="PF10545">
    <property type="entry name" value="MADF_DNA_bdg"/>
    <property type="match status" value="1"/>
</dbReference>
<evidence type="ECO:0000313" key="2">
    <source>
        <dbReference type="EMBL" id="GFS36823.1"/>
    </source>
</evidence>
<proteinExistence type="predicted"/>
<accession>A0A8X6IA54</accession>
<dbReference type="OrthoDB" id="6436507at2759"/>
<dbReference type="Proteomes" id="UP000887013">
    <property type="component" value="Unassembled WGS sequence"/>
</dbReference>
<comment type="caution">
    <text evidence="2">The sequence shown here is derived from an EMBL/GenBank/DDBJ whole genome shotgun (WGS) entry which is preliminary data.</text>
</comment>
<feature type="domain" description="MADF" evidence="1">
    <location>
        <begin position="10"/>
        <end position="106"/>
    </location>
</feature>